<organism evidence="11 12">
    <name type="scientific">Marinitoga piezophila (strain DSM 14283 / JCM 11233 / KA3)</name>
    <dbReference type="NCBI Taxonomy" id="443254"/>
    <lineage>
        <taxon>Bacteria</taxon>
        <taxon>Thermotogati</taxon>
        <taxon>Thermotogota</taxon>
        <taxon>Thermotogae</taxon>
        <taxon>Petrotogales</taxon>
        <taxon>Petrotogaceae</taxon>
        <taxon>Marinitoga</taxon>
    </lineage>
</organism>
<feature type="domain" description="Bacterial sugar transferase" evidence="10">
    <location>
        <begin position="273"/>
        <end position="467"/>
    </location>
</feature>
<protein>
    <submittedName>
        <fullName evidence="11">Undecaprenyl-phosphate galactose phosphotransferase, WbaP/exopolysaccharide biosynthesis polyprenyl glycosylphosphotransferase</fullName>
    </submittedName>
</protein>
<dbReference type="KEGG" id="mpz:Marpi_1242"/>
<dbReference type="GO" id="GO:0005886">
    <property type="term" value="C:plasma membrane"/>
    <property type="evidence" value="ECO:0007669"/>
    <property type="project" value="UniProtKB-SubCell"/>
</dbReference>
<name>H2J2V5_MARPK</name>
<evidence type="ECO:0000256" key="4">
    <source>
        <dbReference type="ARBA" id="ARBA00022475"/>
    </source>
</evidence>
<reference evidence="12" key="2">
    <citation type="submission" date="2012-01" db="EMBL/GenBank/DDBJ databases">
        <title>Complete sequence of chromosome of Marinitoga piezophila KA3.</title>
        <authorList>
            <person name="Lucas S."/>
            <person name="Han J."/>
            <person name="Lapidus A."/>
            <person name="Cheng J.-F."/>
            <person name="Goodwin L."/>
            <person name="Pitluck S."/>
            <person name="Peters L."/>
            <person name="Mikhailova N."/>
            <person name="Teshima H."/>
            <person name="Detter J.C."/>
            <person name="Han C."/>
            <person name="Tapia R."/>
            <person name="Land M."/>
            <person name="Hauser L."/>
            <person name="Kyrpides N."/>
            <person name="Ivanova N."/>
            <person name="Pagani I."/>
            <person name="Jebbar M."/>
            <person name="Vannier P."/>
            <person name="Oger P."/>
            <person name="Cario A."/>
            <person name="Bartlett D."/>
            <person name="Noll K.M."/>
            <person name="Woyke T."/>
        </authorList>
    </citation>
    <scope>NUCLEOTIDE SEQUENCE [LARGE SCALE GENOMIC DNA]</scope>
    <source>
        <strain evidence="12">DSM 14283 / JCM 11233 / KA3</strain>
    </source>
</reference>
<comment type="subcellular location">
    <subcellularLocation>
        <location evidence="2">Cell membrane</location>
    </subcellularLocation>
    <subcellularLocation>
        <location evidence="1">Membrane</location>
        <topology evidence="1">Multi-pass membrane protein</topology>
    </subcellularLocation>
</comment>
<keyword evidence="4" id="KW-1003">Cell membrane</keyword>
<dbReference type="OrthoDB" id="9808602at2"/>
<evidence type="ECO:0000313" key="11">
    <source>
        <dbReference type="EMBL" id="AEX85646.1"/>
    </source>
</evidence>
<evidence type="ECO:0000256" key="7">
    <source>
        <dbReference type="ARBA" id="ARBA00022989"/>
    </source>
</evidence>
<dbReference type="InterPro" id="IPR017472">
    <property type="entry name" value="Undecaprenyl-P_galact_Ptfrase"/>
</dbReference>
<comment type="similarity">
    <text evidence="3">Belongs to the bacterial sugar transferase family.</text>
</comment>
<dbReference type="InterPro" id="IPR017475">
    <property type="entry name" value="EPS_sugar_tfrase"/>
</dbReference>
<feature type="transmembrane region" description="Helical" evidence="9">
    <location>
        <begin position="20"/>
        <end position="39"/>
    </location>
</feature>
<accession>H2J2V5</accession>
<dbReference type="GO" id="GO:0016780">
    <property type="term" value="F:phosphotransferase activity, for other substituted phosphate groups"/>
    <property type="evidence" value="ECO:0007669"/>
    <property type="project" value="TreeGrafter"/>
</dbReference>
<dbReference type="eggNOG" id="COG1086">
    <property type="taxonomic scope" value="Bacteria"/>
</dbReference>
<keyword evidence="5 11" id="KW-0808">Transferase</keyword>
<evidence type="ECO:0000256" key="6">
    <source>
        <dbReference type="ARBA" id="ARBA00022692"/>
    </source>
</evidence>
<dbReference type="Gene3D" id="3.40.50.720">
    <property type="entry name" value="NAD(P)-binding Rossmann-like Domain"/>
    <property type="match status" value="1"/>
</dbReference>
<evidence type="ECO:0000256" key="9">
    <source>
        <dbReference type="SAM" id="Phobius"/>
    </source>
</evidence>
<dbReference type="AlphaFoldDB" id="H2J2V5"/>
<feature type="transmembrane region" description="Helical" evidence="9">
    <location>
        <begin position="51"/>
        <end position="69"/>
    </location>
</feature>
<dbReference type="HOGENOM" id="CLU_024920_3_5_0"/>
<dbReference type="Proteomes" id="UP000007161">
    <property type="component" value="Chromosome"/>
</dbReference>
<proteinExistence type="inferred from homology"/>
<evidence type="ECO:0000256" key="3">
    <source>
        <dbReference type="ARBA" id="ARBA00006464"/>
    </source>
</evidence>
<dbReference type="eggNOG" id="COG2148">
    <property type="taxonomic scope" value="Bacteria"/>
</dbReference>
<dbReference type="STRING" id="443254.Marpi_1242"/>
<feature type="transmembrane region" description="Helical" evidence="9">
    <location>
        <begin position="278"/>
        <end position="299"/>
    </location>
</feature>
<dbReference type="RefSeq" id="WP_014296717.1">
    <property type="nucleotide sequence ID" value="NC_016751.1"/>
</dbReference>
<keyword evidence="8 9" id="KW-0472">Membrane</keyword>
<keyword evidence="7 9" id="KW-1133">Transmembrane helix</keyword>
<gene>
    <name evidence="11" type="ordered locus">Marpi_1242</name>
</gene>
<evidence type="ECO:0000259" key="10">
    <source>
        <dbReference type="Pfam" id="PF02397"/>
    </source>
</evidence>
<evidence type="ECO:0000256" key="8">
    <source>
        <dbReference type="ARBA" id="ARBA00023136"/>
    </source>
</evidence>
<dbReference type="PANTHER" id="PTHR30576:SF4">
    <property type="entry name" value="UNDECAPRENYL-PHOSPHATE GALACTOSE PHOSPHOTRANSFERASE"/>
    <property type="match status" value="1"/>
</dbReference>
<dbReference type="Pfam" id="PF02397">
    <property type="entry name" value="Bac_transf"/>
    <property type="match status" value="1"/>
</dbReference>
<dbReference type="Pfam" id="PF13727">
    <property type="entry name" value="CoA_binding_3"/>
    <property type="match status" value="1"/>
</dbReference>
<dbReference type="NCBIfam" id="TIGR03025">
    <property type="entry name" value="EPS_sugtrans"/>
    <property type="match status" value="1"/>
</dbReference>
<dbReference type="EMBL" id="CP003257">
    <property type="protein sequence ID" value="AEX85646.1"/>
    <property type="molecule type" value="Genomic_DNA"/>
</dbReference>
<reference evidence="11 12" key="1">
    <citation type="journal article" date="2012" name="J. Bacteriol.">
        <title>Complete Genome Sequence of the Thermophilic, Piezophilic, Heterotrophic Bacterium Marinitoga piezophila KA3.</title>
        <authorList>
            <person name="Lucas S."/>
            <person name="Han J."/>
            <person name="Lapidus A."/>
            <person name="Cheng J.F."/>
            <person name="Goodwin L.A."/>
            <person name="Pitluck S."/>
            <person name="Peters L."/>
            <person name="Mikhailova N."/>
            <person name="Teshima H."/>
            <person name="Detter J.C."/>
            <person name="Han C."/>
            <person name="Tapia R."/>
            <person name="Land M."/>
            <person name="Hauser L."/>
            <person name="Kyrpides N.C."/>
            <person name="Ivanova N."/>
            <person name="Pagani I."/>
            <person name="Vannier P."/>
            <person name="Oger P."/>
            <person name="Bartlett D.H."/>
            <person name="Noll K.M."/>
            <person name="Woyke T."/>
            <person name="Jebbar M."/>
        </authorList>
    </citation>
    <scope>NUCLEOTIDE SEQUENCE [LARGE SCALE GENOMIC DNA]</scope>
    <source>
        <strain evidence="12">DSM 14283 / JCM 11233 / KA3</strain>
    </source>
</reference>
<evidence type="ECO:0000256" key="2">
    <source>
        <dbReference type="ARBA" id="ARBA00004236"/>
    </source>
</evidence>
<evidence type="ECO:0000256" key="1">
    <source>
        <dbReference type="ARBA" id="ARBA00004141"/>
    </source>
</evidence>
<evidence type="ECO:0000313" key="12">
    <source>
        <dbReference type="Proteomes" id="UP000007161"/>
    </source>
</evidence>
<evidence type="ECO:0000256" key="5">
    <source>
        <dbReference type="ARBA" id="ARBA00022679"/>
    </source>
</evidence>
<keyword evidence="6 9" id="KW-0812">Transmembrane</keyword>
<keyword evidence="12" id="KW-1185">Reference proteome</keyword>
<feature type="transmembrane region" description="Helical" evidence="9">
    <location>
        <begin position="81"/>
        <end position="102"/>
    </location>
</feature>
<dbReference type="InterPro" id="IPR003362">
    <property type="entry name" value="Bact_transf"/>
</dbReference>
<dbReference type="GO" id="GO:0000271">
    <property type="term" value="P:polysaccharide biosynthetic process"/>
    <property type="evidence" value="ECO:0007669"/>
    <property type="project" value="InterPro"/>
</dbReference>
<dbReference type="PANTHER" id="PTHR30576">
    <property type="entry name" value="COLANIC BIOSYNTHESIS UDP-GLUCOSE LIPID CARRIER TRANSFERASE"/>
    <property type="match status" value="1"/>
</dbReference>
<feature type="transmembrane region" description="Helical" evidence="9">
    <location>
        <begin position="108"/>
        <end position="129"/>
    </location>
</feature>
<sequence>MDNINIIQKRTVRRGFKKSIYGLILMVIDFLILTSLHFIPKISIFDRTDPYLIFISSGILIVIYIFKKMYYFESYLFWDELVNIIHSVTIYFFIMLLLAIAKNSYMDLFSLFTISIFFVLVDSVIRYIYRKILKKFNLLKTNVIILGTGELAQIVYDKIKEHPFTMYNFLGFLKTDFDKNNIVNENKVLGYIDEINTLIFNNEVEEILIAIPNLSKKELSNIVAKLERNVRKIKYIPDLYGLMSFSTHIQDLDGILAITAVQELLNPLNLMIKRIFDIVLSIIGIILTSPIFLIIAFLIKKEDGGPIFFKHKRIGKDLKEFEMYKFRSMYPDAEKRLQELLASDEKIREEWFKHFKLKNDPRITKIGKFLRKTSLDELPQLFNVLKGDMSLVGPRPVVRKEVELYYGEEVAKEVFSIKPGITGMWQANGRSDVEDYSERIALDLYYLRNWSLELDFIILLKTIKIVIDKKGAY</sequence>
<dbReference type="NCBIfam" id="TIGR03022">
    <property type="entry name" value="WbaP_sugtrans"/>
    <property type="match status" value="1"/>
</dbReference>